<dbReference type="OrthoDB" id="4682787at2759"/>
<sequence>MAYTPIQTAIVTVHWTLTSVAAVLMAARLYVRLRLRPGSFGWDDLTMLLSLALAIGTGVVETSLVEHGIGRHMDTVDPANYPTLSKLTLIASILNLLCTMTLKISLSIFLLRMVHQANRIVQRLVILNLISLVPFTVAVIIVDLVQCVPLQGYWDKSIQAKCIDTQTVNILLKAASGVGVVTDFMTAGIPMFIVHHVQMPARRKYLLYAILTLGFFIAGASIAKTVSIDWSPKDYTWDNAKMAPWASTEHQGGMIVGCLVTLRPLFQLIRSRIDSKCAGDDYNMAVRGLPALARNKGEVDEHGLLAEPMEITKQTKVEILGEARNSQNGGSEDPWDYTAR</sequence>
<dbReference type="PANTHER" id="PTHR33048:SF167">
    <property type="entry name" value="INTEGRAL MEMBRANE PROTEIN"/>
    <property type="match status" value="1"/>
</dbReference>
<evidence type="ECO:0000313" key="10">
    <source>
        <dbReference type="Proteomes" id="UP000326950"/>
    </source>
</evidence>
<evidence type="ECO:0000256" key="6">
    <source>
        <dbReference type="SAM" id="MobiDB-lite"/>
    </source>
</evidence>
<feature type="transmembrane region" description="Helical" evidence="7">
    <location>
        <begin position="174"/>
        <end position="193"/>
    </location>
</feature>
<accession>A0A5N6VAW8</accession>
<feature type="transmembrane region" description="Helical" evidence="7">
    <location>
        <begin position="89"/>
        <end position="112"/>
    </location>
</feature>
<dbReference type="GO" id="GO:0016020">
    <property type="term" value="C:membrane"/>
    <property type="evidence" value="ECO:0007669"/>
    <property type="project" value="UniProtKB-SubCell"/>
</dbReference>
<evidence type="ECO:0000313" key="9">
    <source>
        <dbReference type="EMBL" id="KAE8168009.1"/>
    </source>
</evidence>
<dbReference type="EMBL" id="ML738587">
    <property type="protein sequence ID" value="KAE8168009.1"/>
    <property type="molecule type" value="Genomic_DNA"/>
</dbReference>
<comment type="subcellular location">
    <subcellularLocation>
        <location evidence="1">Membrane</location>
        <topology evidence="1">Multi-pass membrane protein</topology>
    </subcellularLocation>
</comment>
<reference evidence="9 10" key="1">
    <citation type="submission" date="2019-04" db="EMBL/GenBank/DDBJ databases">
        <title>Friends and foes A comparative genomics study of 23 Aspergillus species from section Flavi.</title>
        <authorList>
            <consortium name="DOE Joint Genome Institute"/>
            <person name="Kjaerbolling I."/>
            <person name="Vesth T."/>
            <person name="Frisvad J.C."/>
            <person name="Nybo J.L."/>
            <person name="Theobald S."/>
            <person name="Kildgaard S."/>
            <person name="Isbrandt T."/>
            <person name="Kuo A."/>
            <person name="Sato A."/>
            <person name="Lyhne E.K."/>
            <person name="Kogle M.E."/>
            <person name="Wiebenga A."/>
            <person name="Kun R.S."/>
            <person name="Lubbers R.J."/>
            <person name="Makela M.R."/>
            <person name="Barry K."/>
            <person name="Chovatia M."/>
            <person name="Clum A."/>
            <person name="Daum C."/>
            <person name="Haridas S."/>
            <person name="He G."/>
            <person name="LaButti K."/>
            <person name="Lipzen A."/>
            <person name="Mondo S."/>
            <person name="Riley R."/>
            <person name="Salamov A."/>
            <person name="Simmons B.A."/>
            <person name="Magnuson J.K."/>
            <person name="Henrissat B."/>
            <person name="Mortensen U.H."/>
            <person name="Larsen T.O."/>
            <person name="Devries R.P."/>
            <person name="Grigoriev I.V."/>
            <person name="Machida M."/>
            <person name="Baker S.E."/>
            <person name="Andersen M.R."/>
        </authorList>
    </citation>
    <scope>NUCLEOTIDE SEQUENCE [LARGE SCALE GENOMIC DNA]</scope>
    <source>
        <strain evidence="9 10">CBS 117626</strain>
    </source>
</reference>
<feature type="transmembrane region" description="Helical" evidence="7">
    <location>
        <begin position="48"/>
        <end position="69"/>
    </location>
</feature>
<evidence type="ECO:0000256" key="3">
    <source>
        <dbReference type="ARBA" id="ARBA00022989"/>
    </source>
</evidence>
<evidence type="ECO:0000256" key="7">
    <source>
        <dbReference type="SAM" id="Phobius"/>
    </source>
</evidence>
<name>A0A5N6VAW8_ASPTM</name>
<evidence type="ECO:0000256" key="2">
    <source>
        <dbReference type="ARBA" id="ARBA00022692"/>
    </source>
</evidence>
<evidence type="ECO:0000256" key="5">
    <source>
        <dbReference type="ARBA" id="ARBA00038359"/>
    </source>
</evidence>
<dbReference type="AlphaFoldDB" id="A0A5N6VAW8"/>
<feature type="transmembrane region" description="Helical" evidence="7">
    <location>
        <begin position="124"/>
        <end position="145"/>
    </location>
</feature>
<feature type="transmembrane region" description="Helical" evidence="7">
    <location>
        <begin position="6"/>
        <end position="27"/>
    </location>
</feature>
<organism evidence="9 10">
    <name type="scientific">Aspergillus tamarii</name>
    <dbReference type="NCBI Taxonomy" id="41984"/>
    <lineage>
        <taxon>Eukaryota</taxon>
        <taxon>Fungi</taxon>
        <taxon>Dikarya</taxon>
        <taxon>Ascomycota</taxon>
        <taxon>Pezizomycotina</taxon>
        <taxon>Eurotiomycetes</taxon>
        <taxon>Eurotiomycetidae</taxon>
        <taxon>Eurotiales</taxon>
        <taxon>Aspergillaceae</taxon>
        <taxon>Aspergillus</taxon>
        <taxon>Aspergillus subgen. Circumdati</taxon>
    </lineage>
</organism>
<gene>
    <name evidence="9" type="ORF">BDV40DRAFT_252259</name>
</gene>
<dbReference type="InterPro" id="IPR049326">
    <property type="entry name" value="Rhodopsin_dom_fungi"/>
</dbReference>
<dbReference type="Proteomes" id="UP000326950">
    <property type="component" value="Unassembled WGS sequence"/>
</dbReference>
<keyword evidence="2 7" id="KW-0812">Transmembrane</keyword>
<keyword evidence="4 7" id="KW-0472">Membrane</keyword>
<dbReference type="InterPro" id="IPR052337">
    <property type="entry name" value="SAT4-like"/>
</dbReference>
<keyword evidence="10" id="KW-1185">Reference proteome</keyword>
<evidence type="ECO:0000259" key="8">
    <source>
        <dbReference type="Pfam" id="PF20684"/>
    </source>
</evidence>
<feature type="domain" description="Rhodopsin" evidence="8">
    <location>
        <begin position="27"/>
        <end position="267"/>
    </location>
</feature>
<evidence type="ECO:0000256" key="1">
    <source>
        <dbReference type="ARBA" id="ARBA00004141"/>
    </source>
</evidence>
<dbReference type="PANTHER" id="PTHR33048">
    <property type="entry name" value="PTH11-LIKE INTEGRAL MEMBRANE PROTEIN (AFU_ORTHOLOGUE AFUA_5G11245)"/>
    <property type="match status" value="1"/>
</dbReference>
<feature type="region of interest" description="Disordered" evidence="6">
    <location>
        <begin position="321"/>
        <end position="340"/>
    </location>
</feature>
<proteinExistence type="inferred from homology"/>
<keyword evidence="3 7" id="KW-1133">Transmembrane helix</keyword>
<feature type="transmembrane region" description="Helical" evidence="7">
    <location>
        <begin position="205"/>
        <end position="223"/>
    </location>
</feature>
<dbReference type="Pfam" id="PF20684">
    <property type="entry name" value="Fung_rhodopsin"/>
    <property type="match status" value="1"/>
</dbReference>
<protein>
    <recommendedName>
        <fullName evidence="8">Rhodopsin domain-containing protein</fullName>
    </recommendedName>
</protein>
<comment type="similarity">
    <text evidence="5">Belongs to the SAT4 family.</text>
</comment>
<evidence type="ECO:0000256" key="4">
    <source>
        <dbReference type="ARBA" id="ARBA00023136"/>
    </source>
</evidence>